<keyword evidence="7" id="KW-0694">RNA-binding</keyword>
<dbReference type="SMART" id="SM00317">
    <property type="entry name" value="SET"/>
    <property type="match status" value="1"/>
</dbReference>
<dbReference type="PROSITE" id="PS50280">
    <property type="entry name" value="SET"/>
    <property type="match status" value="1"/>
</dbReference>
<feature type="domain" description="Post-SET" evidence="18">
    <location>
        <begin position="1268"/>
        <end position="1284"/>
    </location>
</feature>
<evidence type="ECO:0000256" key="13">
    <source>
        <dbReference type="ARBA" id="ARBA00049129"/>
    </source>
</evidence>
<keyword evidence="3" id="KW-0489">Methyltransferase</keyword>
<gene>
    <name evidence="19" type="ORF">ILEXP_LOCUS48189</name>
</gene>
<evidence type="ECO:0000256" key="12">
    <source>
        <dbReference type="ARBA" id="ARBA00047583"/>
    </source>
</evidence>
<evidence type="ECO:0000256" key="11">
    <source>
        <dbReference type="ARBA" id="ARBA00047571"/>
    </source>
</evidence>
<evidence type="ECO:0000256" key="4">
    <source>
        <dbReference type="ARBA" id="ARBA00022679"/>
    </source>
</evidence>
<evidence type="ECO:0000256" key="2">
    <source>
        <dbReference type="ARBA" id="ARBA00012182"/>
    </source>
</evidence>
<dbReference type="PROSITE" id="PS50829">
    <property type="entry name" value="GYF"/>
    <property type="match status" value="1"/>
</dbReference>
<keyword evidence="5" id="KW-0949">S-adenosyl-L-methionine</keyword>
<evidence type="ECO:0000259" key="18">
    <source>
        <dbReference type="PROSITE" id="PS50868"/>
    </source>
</evidence>
<evidence type="ECO:0000313" key="20">
    <source>
        <dbReference type="Proteomes" id="UP001642360"/>
    </source>
</evidence>
<keyword evidence="8" id="KW-0805">Transcription regulation</keyword>
<keyword evidence="9" id="KW-0804">Transcription</keyword>
<evidence type="ECO:0000259" key="16">
    <source>
        <dbReference type="PROSITE" id="PS50280"/>
    </source>
</evidence>
<keyword evidence="20" id="KW-1185">Reference proteome</keyword>
<comment type="subcellular location">
    <subcellularLocation>
        <location evidence="1">Nucleus</location>
    </subcellularLocation>
</comment>
<dbReference type="SUPFAM" id="SSF82199">
    <property type="entry name" value="SET domain"/>
    <property type="match status" value="1"/>
</dbReference>
<dbReference type="Proteomes" id="UP001642360">
    <property type="component" value="Unassembled WGS sequence"/>
</dbReference>
<dbReference type="InterPro" id="IPR037841">
    <property type="entry name" value="SET_SETD1A/B"/>
</dbReference>
<dbReference type="InterPro" id="IPR003616">
    <property type="entry name" value="Post-SET_dom"/>
</dbReference>
<keyword evidence="15" id="KW-0732">Signal</keyword>
<comment type="caution">
    <text evidence="19">The sequence shown here is derived from an EMBL/GenBank/DDBJ whole genome shotgun (WGS) entry which is preliminary data.</text>
</comment>
<dbReference type="Gene3D" id="3.30.1490.40">
    <property type="match status" value="1"/>
</dbReference>
<evidence type="ECO:0000256" key="10">
    <source>
        <dbReference type="ARBA" id="ARBA00023242"/>
    </source>
</evidence>
<evidence type="ECO:0000256" key="14">
    <source>
        <dbReference type="SAM" id="MobiDB-lite"/>
    </source>
</evidence>
<evidence type="ECO:0000313" key="19">
    <source>
        <dbReference type="EMBL" id="CAK9178256.1"/>
    </source>
</evidence>
<protein>
    <recommendedName>
        <fullName evidence="2">[histone H3]-lysine(4) N-trimethyltransferase</fullName>
        <ecNumber evidence="2">2.1.1.354</ecNumber>
    </recommendedName>
</protein>
<feature type="region of interest" description="Disordered" evidence="14">
    <location>
        <begin position="992"/>
        <end position="1018"/>
    </location>
</feature>
<evidence type="ECO:0000256" key="8">
    <source>
        <dbReference type="ARBA" id="ARBA00023015"/>
    </source>
</evidence>
<dbReference type="PANTHER" id="PTHR45814">
    <property type="entry name" value="HISTONE-LYSINE N-METHYLTRANSFERASE SETD1"/>
    <property type="match status" value="1"/>
</dbReference>
<organism evidence="19 20">
    <name type="scientific">Ilex paraguariensis</name>
    <name type="common">yerba mate</name>
    <dbReference type="NCBI Taxonomy" id="185542"/>
    <lineage>
        <taxon>Eukaryota</taxon>
        <taxon>Viridiplantae</taxon>
        <taxon>Streptophyta</taxon>
        <taxon>Embryophyta</taxon>
        <taxon>Tracheophyta</taxon>
        <taxon>Spermatophyta</taxon>
        <taxon>Magnoliopsida</taxon>
        <taxon>eudicotyledons</taxon>
        <taxon>Gunneridae</taxon>
        <taxon>Pentapetalae</taxon>
        <taxon>asterids</taxon>
        <taxon>campanulids</taxon>
        <taxon>Aquifoliales</taxon>
        <taxon>Aquifoliaceae</taxon>
        <taxon>Ilex</taxon>
    </lineage>
</organism>
<comment type="catalytic activity">
    <reaction evidence="13">
        <text>N(6),N(6)-dimethyl-L-lysyl(4)-[histone H3] + S-adenosyl-L-methionine = N(6),N(6),N(6)-trimethyl-L-lysyl(4)-[histone H3] + S-adenosyl-L-homocysteine + H(+)</text>
        <dbReference type="Rhea" id="RHEA:60272"/>
        <dbReference type="Rhea" id="RHEA-COMP:15537"/>
        <dbReference type="Rhea" id="RHEA-COMP:15540"/>
        <dbReference type="ChEBI" id="CHEBI:15378"/>
        <dbReference type="ChEBI" id="CHEBI:57856"/>
        <dbReference type="ChEBI" id="CHEBI:59789"/>
        <dbReference type="ChEBI" id="CHEBI:61961"/>
        <dbReference type="ChEBI" id="CHEBI:61976"/>
    </reaction>
</comment>
<feature type="signal peptide" evidence="15">
    <location>
        <begin position="1"/>
        <end position="19"/>
    </location>
</feature>
<feature type="chain" id="PRO_5044802960" description="[histone H3]-lysine(4) N-trimethyltransferase" evidence="15">
    <location>
        <begin position="20"/>
        <end position="1284"/>
    </location>
</feature>
<evidence type="ECO:0000256" key="6">
    <source>
        <dbReference type="ARBA" id="ARBA00022853"/>
    </source>
</evidence>
<dbReference type="InterPro" id="IPR001214">
    <property type="entry name" value="SET_dom"/>
</dbReference>
<dbReference type="EC" id="2.1.1.354" evidence="2"/>
<dbReference type="Pfam" id="PF00856">
    <property type="entry name" value="SET"/>
    <property type="match status" value="1"/>
</dbReference>
<evidence type="ECO:0000256" key="7">
    <source>
        <dbReference type="ARBA" id="ARBA00022884"/>
    </source>
</evidence>
<dbReference type="CDD" id="cd19169">
    <property type="entry name" value="SET_SETD1"/>
    <property type="match status" value="1"/>
</dbReference>
<dbReference type="Gene3D" id="2.170.270.10">
    <property type="entry name" value="SET domain"/>
    <property type="match status" value="1"/>
</dbReference>
<dbReference type="GO" id="GO:0140999">
    <property type="term" value="F:histone H3K4 trimethyltransferase activity"/>
    <property type="evidence" value="ECO:0007669"/>
    <property type="project" value="UniProtKB-EC"/>
</dbReference>
<evidence type="ECO:0000256" key="3">
    <source>
        <dbReference type="ARBA" id="ARBA00022603"/>
    </source>
</evidence>
<dbReference type="InterPro" id="IPR046341">
    <property type="entry name" value="SET_dom_sf"/>
</dbReference>
<evidence type="ECO:0000259" key="17">
    <source>
        <dbReference type="PROSITE" id="PS50829"/>
    </source>
</evidence>
<dbReference type="PROSITE" id="PS50868">
    <property type="entry name" value="POST_SET"/>
    <property type="match status" value="1"/>
</dbReference>
<keyword evidence="4" id="KW-0808">Transferase</keyword>
<evidence type="ECO:0000256" key="1">
    <source>
        <dbReference type="ARBA" id="ARBA00004123"/>
    </source>
</evidence>
<comment type="catalytic activity">
    <reaction evidence="12">
        <text>N(6)-methyl-L-lysyl(4)-[histone H3] + S-adenosyl-L-methionine = N(6),N(6)-dimethyl-L-lysyl(4)-[histone H3] + S-adenosyl-L-homocysteine + H(+)</text>
        <dbReference type="Rhea" id="RHEA:60268"/>
        <dbReference type="Rhea" id="RHEA-COMP:15540"/>
        <dbReference type="Rhea" id="RHEA-COMP:15543"/>
        <dbReference type="ChEBI" id="CHEBI:15378"/>
        <dbReference type="ChEBI" id="CHEBI:57856"/>
        <dbReference type="ChEBI" id="CHEBI:59789"/>
        <dbReference type="ChEBI" id="CHEBI:61929"/>
        <dbReference type="ChEBI" id="CHEBI:61976"/>
    </reaction>
</comment>
<dbReference type="InterPro" id="IPR035445">
    <property type="entry name" value="GYF-like_dom_sf"/>
</dbReference>
<dbReference type="EMBL" id="CAUOFW020007279">
    <property type="protein sequence ID" value="CAK9178256.1"/>
    <property type="molecule type" value="Genomic_DNA"/>
</dbReference>
<evidence type="ECO:0000256" key="9">
    <source>
        <dbReference type="ARBA" id="ARBA00023163"/>
    </source>
</evidence>
<keyword evidence="10" id="KW-0539">Nucleus</keyword>
<feature type="domain" description="GYF" evidence="17">
    <location>
        <begin position="278"/>
        <end position="325"/>
    </location>
</feature>
<dbReference type="PANTHER" id="PTHR45814:SF2">
    <property type="entry name" value="HISTONE-LYSINE N-METHYLTRANSFERASE SETD1"/>
    <property type="match status" value="1"/>
</dbReference>
<dbReference type="InterPro" id="IPR044570">
    <property type="entry name" value="Set1-like"/>
</dbReference>
<proteinExistence type="predicted"/>
<dbReference type="SUPFAM" id="SSF55277">
    <property type="entry name" value="GYF domain"/>
    <property type="match status" value="1"/>
</dbReference>
<feature type="domain" description="SET" evidence="16">
    <location>
        <begin position="1145"/>
        <end position="1262"/>
    </location>
</feature>
<reference evidence="19 20" key="1">
    <citation type="submission" date="2024-02" db="EMBL/GenBank/DDBJ databases">
        <authorList>
            <person name="Vignale AGUSTIN F."/>
            <person name="Sosa J E."/>
            <person name="Modenutti C."/>
        </authorList>
    </citation>
    <scope>NUCLEOTIDE SEQUENCE [LARGE SCALE GENOMIC DNA]</scope>
</reference>
<dbReference type="GO" id="GO:0005634">
    <property type="term" value="C:nucleus"/>
    <property type="evidence" value="ECO:0007669"/>
    <property type="project" value="UniProtKB-SubCell"/>
</dbReference>
<evidence type="ECO:0000256" key="15">
    <source>
        <dbReference type="SAM" id="SignalP"/>
    </source>
</evidence>
<dbReference type="GO" id="GO:0003723">
    <property type="term" value="F:RNA binding"/>
    <property type="evidence" value="ECO:0007669"/>
    <property type="project" value="UniProtKB-KW"/>
</dbReference>
<keyword evidence="6" id="KW-0156">Chromatin regulator</keyword>
<dbReference type="GO" id="GO:0032259">
    <property type="term" value="P:methylation"/>
    <property type="evidence" value="ECO:0007669"/>
    <property type="project" value="UniProtKB-KW"/>
</dbReference>
<name>A0ABC8U9Q2_9AQUA</name>
<dbReference type="SMART" id="SM00508">
    <property type="entry name" value="PostSET"/>
    <property type="match status" value="1"/>
</dbReference>
<evidence type="ECO:0000256" key="5">
    <source>
        <dbReference type="ARBA" id="ARBA00022691"/>
    </source>
</evidence>
<comment type="catalytic activity">
    <reaction evidence="11">
        <text>L-lysyl(4)-[histone H3] + 3 S-adenosyl-L-methionine = N(6),N(6),N(6)-trimethyl-L-lysyl(4)-[histone H3] + 3 S-adenosyl-L-homocysteine + 3 H(+)</text>
        <dbReference type="Rhea" id="RHEA:60260"/>
        <dbReference type="Rhea" id="RHEA-COMP:15537"/>
        <dbReference type="Rhea" id="RHEA-COMP:15547"/>
        <dbReference type="ChEBI" id="CHEBI:15378"/>
        <dbReference type="ChEBI" id="CHEBI:29969"/>
        <dbReference type="ChEBI" id="CHEBI:57856"/>
        <dbReference type="ChEBI" id="CHEBI:59789"/>
        <dbReference type="ChEBI" id="CHEBI:61961"/>
        <dbReference type="EC" id="2.1.1.354"/>
    </reaction>
</comment>
<dbReference type="InterPro" id="IPR003169">
    <property type="entry name" value="GYF"/>
</dbReference>
<accession>A0ABC8U9Q2</accession>
<sequence length="1284" mass="142307">MVAVVELFPIMVSLTLCHSEVDFLDSATQVHEYDPLFFSRKRLKVLSSARSYLASHNCSDNHDDSASSLELSHGCLNNAPVSSSCCNCHKPFGSQFVAEVGCQSNGDNGHISQPSEVGGSSCSDKGYTGYAVPAFVGGWMYVNQDGQMCGPYIQEQLYEGLSTGFLPDELPVYPILNGTLINPVPLKYFKQFPDHVATGFAYFTAAVSGIKGPVNCFTSSGRELTTNRQEFATDIAQSNSQLAFQSCSNYQSFSANQQMANSEVGSSTATYLPPMGDEPCWLFEDDEGRKHGPHSLLELSSWCHCGYLCDSVLIYHADNKIKPFILQSVINAWRAAGTGPIHLSDAKGNESGSLSNFISEISEEVCSQLYYGIMKAARRVVLDEVISHIITEYVATKKAQKHVKFEAVNQTVKTFSLNDRTSETGCDRKDYVACGSEAAVCSNVSDRKSPTNGSPTKSPARMKSVGSFEKFWGSYIVVCRMVFDSCMQVLWNAVFYDPVVGYSSAWRKRKRWSGLEATIEQSMQFKGYLGKIEKLRPKVLCSEQEPSVCEADCPPGFEVVRISPEFFPQSSLVSSSMLEAENSVQRNPLNTDQTYDHFEHILESVENELQFSTRVSLVLYFESFVDEEVRQLVDSLEDGQANEIASNSSIQNSDLNGCCVPDTLPGPTMISSDDFWAPSPAAKPFCQATAFAYEKSTSNYFSRAFQKFCTHLNDVVSDQDVDELLPPGFEDNSRPLVLSDVCNFIPSRSEEFIPKVGVYAASAMCRQKLHNDVLRELKSLFVDDAFQGFLISWCSSKECFSSDAHEGGVTMKNVEKLDHSLVAFDKLKERSRKGHSSGQSEGSLVTGKYTYYRKKKLGRRKLVSFSHSGKSGDIGLQKQSVEKSRKQDISADVSKIAELETAVVNIKKSVLDNCQTGSSFDANLHEAPFPSLTDTCQKLMKVAHVVQDNALSGDVSRCSTKNVSVFTENSSKVEGITSGKGTDDVIQEVHAGDRSKKIPNPTKSLKQKRKYSLDDMPPSRSRKVLKLANGAVKQAACKQVEARKIKTNKSRASKPCPRADGCARSSINGWEWHKWSLSASPAERARIRGTCCVPAQYIGSEVNGYQFSNIKGLSARTNRVKLRNLLAAAEGADLLKATQLKARKKRLRFQRSKIHDWGIVALESIEAEDFVIEYVGELIRPRISDIRERQYEKMGIGSSYLFRLDDGYVVDATKRGGIARFINHSCEPNCYTKVISVEGQKKIFIYAKRHIAAGEEITYNYKFPLEEKKIPCNCGSRRCRGSLN</sequence>